<dbReference type="Gene3D" id="3.50.30.60">
    <property type="entry name" value="LD-carboxypeptidase A C-terminal domain-like"/>
    <property type="match status" value="1"/>
</dbReference>
<organism evidence="9">
    <name type="scientific">Roseihalotalea indica</name>
    <dbReference type="NCBI Taxonomy" id="2867963"/>
    <lineage>
        <taxon>Bacteria</taxon>
        <taxon>Pseudomonadati</taxon>
        <taxon>Bacteroidota</taxon>
        <taxon>Cytophagia</taxon>
        <taxon>Cytophagales</taxon>
        <taxon>Catalimonadaceae</taxon>
        <taxon>Roseihalotalea</taxon>
    </lineage>
</organism>
<feature type="active site" description="Charge relay system" evidence="6">
    <location>
        <position position="326"/>
    </location>
</feature>
<feature type="active site" description="Nucleophile" evidence="6">
    <location>
        <position position="139"/>
    </location>
</feature>
<dbReference type="EMBL" id="CP120682">
    <property type="protein sequence ID" value="WKN39360.1"/>
    <property type="molecule type" value="Genomic_DNA"/>
</dbReference>
<gene>
    <name evidence="9" type="ORF">K4G66_11725</name>
</gene>
<reference evidence="9" key="2">
    <citation type="journal article" date="2024" name="Antonie Van Leeuwenhoek">
        <title>Roseihalotalea indica gen. nov., sp. nov., a halophilic Bacteroidetes from mesopelagic Southwest Indian Ocean with higher carbohydrate metabolic potential.</title>
        <authorList>
            <person name="Chen B."/>
            <person name="Zhang M."/>
            <person name="Lin D."/>
            <person name="Ye J."/>
            <person name="Tang K."/>
        </authorList>
    </citation>
    <scope>NUCLEOTIDE SEQUENCE</scope>
    <source>
        <strain evidence="9">TK19036</strain>
    </source>
</reference>
<evidence type="ECO:0000256" key="5">
    <source>
        <dbReference type="ARBA" id="ARBA00022825"/>
    </source>
</evidence>
<name>A0AA49GU18_9BACT</name>
<keyword evidence="3" id="KW-0645">Protease</keyword>
<sequence>MHRRQFFRNATAASLTGLMLPSLKTSSPSATVKPARLKEGDTIGLITPSHYITEENLRESVENLAKLGFRVKYSENMLVRKGYLGGTDLQRADDINRMFADENVAGIMCARGGYGTTRMLPYLDYDVIRNNPKVLIGYSDITGLLYALYGQTGLVCFHGPMGTSDYNDYTTKYFKEVVMEPQNKLMYQNPELISEDELVPLYLQEEDTNISQAELITLSPGTAEGTLVGGNLSLVAAMCGTPYDVDMRDKIVFLEDVGEAPYRIDRMLTQLLLDPNKLPAAKGVVLGLFADCEADDEEKSFSLAHVLYDRLTSLGIPVLYGLMFGHIKRNATIPFGVRARLDATAKTLTLSEKAVT</sequence>
<dbReference type="SUPFAM" id="SSF52317">
    <property type="entry name" value="Class I glutamine amidotransferase-like"/>
    <property type="match status" value="1"/>
</dbReference>
<dbReference type="GO" id="GO:0008236">
    <property type="term" value="F:serine-type peptidase activity"/>
    <property type="evidence" value="ECO:0007669"/>
    <property type="project" value="UniProtKB-KW"/>
</dbReference>
<keyword evidence="2" id="KW-0121">Carboxypeptidase</keyword>
<keyword evidence="4" id="KW-0378">Hydrolase</keyword>
<dbReference type="PANTHER" id="PTHR30237">
    <property type="entry name" value="MURAMOYLTETRAPEPTIDE CARBOXYPEPTIDASE"/>
    <property type="match status" value="1"/>
</dbReference>
<dbReference type="InterPro" id="IPR040449">
    <property type="entry name" value="Peptidase_S66_N"/>
</dbReference>
<dbReference type="Pfam" id="PF02016">
    <property type="entry name" value="Peptidase_S66"/>
    <property type="match status" value="1"/>
</dbReference>
<dbReference type="PANTHER" id="PTHR30237:SF2">
    <property type="entry name" value="MUREIN TETRAPEPTIDE CARBOXYPEPTIDASE"/>
    <property type="match status" value="1"/>
</dbReference>
<dbReference type="InterPro" id="IPR029062">
    <property type="entry name" value="Class_I_gatase-like"/>
</dbReference>
<feature type="domain" description="LD-carboxypeptidase N-terminal" evidence="7">
    <location>
        <begin position="43"/>
        <end position="159"/>
    </location>
</feature>
<dbReference type="InterPro" id="IPR003507">
    <property type="entry name" value="S66_fam"/>
</dbReference>
<keyword evidence="5" id="KW-0720">Serine protease</keyword>
<dbReference type="InterPro" id="IPR027461">
    <property type="entry name" value="Carboxypeptidase_A_C_sf"/>
</dbReference>
<feature type="active site" description="Charge relay system" evidence="6">
    <location>
        <position position="255"/>
    </location>
</feature>
<evidence type="ECO:0000256" key="6">
    <source>
        <dbReference type="PIRSR" id="PIRSR028757-1"/>
    </source>
</evidence>
<dbReference type="PIRSF" id="PIRSF028757">
    <property type="entry name" value="LD-carboxypeptidase"/>
    <property type="match status" value="1"/>
</dbReference>
<protein>
    <submittedName>
        <fullName evidence="9">LD-carboxypeptidase</fullName>
    </submittedName>
</protein>
<dbReference type="Pfam" id="PF17676">
    <property type="entry name" value="Peptidase_S66C"/>
    <property type="match status" value="1"/>
</dbReference>
<feature type="domain" description="LD-carboxypeptidase C-terminal" evidence="8">
    <location>
        <begin position="224"/>
        <end position="341"/>
    </location>
</feature>
<reference evidence="9" key="1">
    <citation type="journal article" date="2023" name="Comput. Struct. Biotechnol. J.">
        <title>Discovery of a novel marine Bacteroidetes with a rich repertoire of carbohydrate-active enzymes.</title>
        <authorList>
            <person name="Chen B."/>
            <person name="Liu G."/>
            <person name="Chen Q."/>
            <person name="Wang H."/>
            <person name="Liu L."/>
            <person name="Tang K."/>
        </authorList>
    </citation>
    <scope>NUCLEOTIDE SEQUENCE</scope>
    <source>
        <strain evidence="9">TK19036</strain>
    </source>
</reference>
<comment type="similarity">
    <text evidence="1">Belongs to the peptidase S66 family.</text>
</comment>
<evidence type="ECO:0000259" key="7">
    <source>
        <dbReference type="Pfam" id="PF02016"/>
    </source>
</evidence>
<dbReference type="CDD" id="cd07025">
    <property type="entry name" value="Peptidase_S66"/>
    <property type="match status" value="1"/>
</dbReference>
<dbReference type="Gene3D" id="3.40.50.10740">
    <property type="entry name" value="Class I glutamine amidotransferase-like"/>
    <property type="match status" value="1"/>
</dbReference>
<dbReference type="InterPro" id="IPR027478">
    <property type="entry name" value="LdcA_N"/>
</dbReference>
<dbReference type="GO" id="GO:0006508">
    <property type="term" value="P:proteolysis"/>
    <property type="evidence" value="ECO:0007669"/>
    <property type="project" value="UniProtKB-KW"/>
</dbReference>
<evidence type="ECO:0000256" key="2">
    <source>
        <dbReference type="ARBA" id="ARBA00022645"/>
    </source>
</evidence>
<evidence type="ECO:0000259" key="8">
    <source>
        <dbReference type="Pfam" id="PF17676"/>
    </source>
</evidence>
<evidence type="ECO:0000256" key="4">
    <source>
        <dbReference type="ARBA" id="ARBA00022801"/>
    </source>
</evidence>
<dbReference type="SUPFAM" id="SSF141986">
    <property type="entry name" value="LD-carboxypeptidase A C-terminal domain-like"/>
    <property type="match status" value="1"/>
</dbReference>
<proteinExistence type="inferred from homology"/>
<dbReference type="InterPro" id="IPR040921">
    <property type="entry name" value="Peptidase_S66C"/>
</dbReference>
<dbReference type="GO" id="GO:0004180">
    <property type="term" value="F:carboxypeptidase activity"/>
    <property type="evidence" value="ECO:0007669"/>
    <property type="project" value="UniProtKB-KW"/>
</dbReference>
<evidence type="ECO:0000313" key="9">
    <source>
        <dbReference type="EMBL" id="WKN39360.1"/>
    </source>
</evidence>
<dbReference type="AlphaFoldDB" id="A0AA49GU18"/>
<accession>A0AA49GU18</accession>
<evidence type="ECO:0000256" key="3">
    <source>
        <dbReference type="ARBA" id="ARBA00022670"/>
    </source>
</evidence>
<evidence type="ECO:0000256" key="1">
    <source>
        <dbReference type="ARBA" id="ARBA00010233"/>
    </source>
</evidence>